<dbReference type="WBParaSite" id="RSKR_0000175050.1">
    <property type="protein sequence ID" value="RSKR_0000175050.1"/>
    <property type="gene ID" value="RSKR_0000175050"/>
</dbReference>
<accession>A0AC35TLA0</accession>
<protein>
    <submittedName>
        <fullName evidence="2">G_PROTEIN_RECEP_F1_2 domain-containing protein</fullName>
    </submittedName>
</protein>
<sequence>LMSSSTEIRTILIYYVINYILLFSLFWRNRKYLNSHASSMSTQTFEKSKSFERILIFQGISPWIFTGVPYIISLILATFDLAIPGFNTLILYMFVSVAGINPILFVFMAPKNIKVLASYFVKMKNVILCKKVVSLKIGTLKSRPTGH</sequence>
<name>A0AC35TLA0_9BILA</name>
<dbReference type="Proteomes" id="UP000095286">
    <property type="component" value="Unplaced"/>
</dbReference>
<evidence type="ECO:0000313" key="2">
    <source>
        <dbReference type="WBParaSite" id="RSKR_0000175050.1"/>
    </source>
</evidence>
<reference evidence="2" key="1">
    <citation type="submission" date="2016-11" db="UniProtKB">
        <authorList>
            <consortium name="WormBaseParasite"/>
        </authorList>
    </citation>
    <scope>IDENTIFICATION</scope>
    <source>
        <strain evidence="2">KR3021</strain>
    </source>
</reference>
<organism evidence="1 2">
    <name type="scientific">Rhabditophanes sp. KR3021</name>
    <dbReference type="NCBI Taxonomy" id="114890"/>
    <lineage>
        <taxon>Eukaryota</taxon>
        <taxon>Metazoa</taxon>
        <taxon>Ecdysozoa</taxon>
        <taxon>Nematoda</taxon>
        <taxon>Chromadorea</taxon>
        <taxon>Rhabditida</taxon>
        <taxon>Tylenchina</taxon>
        <taxon>Panagrolaimomorpha</taxon>
        <taxon>Strongyloidoidea</taxon>
        <taxon>Alloionematidae</taxon>
        <taxon>Rhabditophanes</taxon>
    </lineage>
</organism>
<proteinExistence type="predicted"/>
<evidence type="ECO:0000313" key="1">
    <source>
        <dbReference type="Proteomes" id="UP000095286"/>
    </source>
</evidence>